<feature type="region of interest" description="Disordered" evidence="1">
    <location>
        <begin position="34"/>
        <end position="67"/>
    </location>
</feature>
<proteinExistence type="predicted"/>
<dbReference type="Proteomes" id="UP000287651">
    <property type="component" value="Unassembled WGS sequence"/>
</dbReference>
<dbReference type="EMBL" id="AMZH03005114">
    <property type="protein sequence ID" value="RRT67223.1"/>
    <property type="molecule type" value="Genomic_DNA"/>
</dbReference>
<evidence type="ECO:0000313" key="2">
    <source>
        <dbReference type="EMBL" id="RRT67223.1"/>
    </source>
</evidence>
<organism evidence="2 3">
    <name type="scientific">Ensete ventricosum</name>
    <name type="common">Abyssinian banana</name>
    <name type="synonym">Musa ensete</name>
    <dbReference type="NCBI Taxonomy" id="4639"/>
    <lineage>
        <taxon>Eukaryota</taxon>
        <taxon>Viridiplantae</taxon>
        <taxon>Streptophyta</taxon>
        <taxon>Embryophyta</taxon>
        <taxon>Tracheophyta</taxon>
        <taxon>Spermatophyta</taxon>
        <taxon>Magnoliopsida</taxon>
        <taxon>Liliopsida</taxon>
        <taxon>Zingiberales</taxon>
        <taxon>Musaceae</taxon>
        <taxon>Ensete</taxon>
    </lineage>
</organism>
<name>A0A426ZT74_ENSVE</name>
<evidence type="ECO:0000313" key="3">
    <source>
        <dbReference type="Proteomes" id="UP000287651"/>
    </source>
</evidence>
<feature type="compositionally biased region" description="Basic and acidic residues" evidence="1">
    <location>
        <begin position="43"/>
        <end position="66"/>
    </location>
</feature>
<accession>A0A426ZT74</accession>
<evidence type="ECO:0000256" key="1">
    <source>
        <dbReference type="SAM" id="MobiDB-lite"/>
    </source>
</evidence>
<protein>
    <submittedName>
        <fullName evidence="2">Uncharacterized protein</fullName>
    </submittedName>
</protein>
<reference evidence="2 3" key="1">
    <citation type="journal article" date="2014" name="Agronomy (Basel)">
        <title>A Draft Genome Sequence for Ensete ventricosum, the Drought-Tolerant Tree Against Hunger.</title>
        <authorList>
            <person name="Harrison J."/>
            <person name="Moore K.A."/>
            <person name="Paszkiewicz K."/>
            <person name="Jones T."/>
            <person name="Grant M."/>
            <person name="Ambacheew D."/>
            <person name="Muzemil S."/>
            <person name="Studholme D.J."/>
        </authorList>
    </citation>
    <scope>NUCLEOTIDE SEQUENCE [LARGE SCALE GENOMIC DNA]</scope>
</reference>
<sequence length="156" mass="17517">MERSMARLRRWFLASTTSRGSRARASLMSMSYNGSYRSSYRRPKPEGGKGKEQDQSEQIQKSKTETLTKTGLTDGGITVFLEAIAEDLVVLGGEPVAAGIDEPIDKRRRHRSPRPSLSPLLEFSIPPRLRRGSHAASYWGFPFIPISIYGFNKDRV</sequence>
<dbReference type="AlphaFoldDB" id="A0A426ZT74"/>
<comment type="caution">
    <text evidence="2">The sequence shown here is derived from an EMBL/GenBank/DDBJ whole genome shotgun (WGS) entry which is preliminary data.</text>
</comment>
<gene>
    <name evidence="2" type="ORF">B296_00013825</name>
</gene>